<evidence type="ECO:0000313" key="9">
    <source>
        <dbReference type="EMBL" id="KAF2969108.1"/>
    </source>
</evidence>
<comment type="caution">
    <text evidence="9">The sequence shown here is derived from an EMBL/GenBank/DDBJ whole genome shotgun (WGS) entry which is preliminary data.</text>
</comment>
<keyword evidence="4 8" id="KW-0812">Transmembrane</keyword>
<feature type="transmembrane region" description="Helical" evidence="8">
    <location>
        <begin position="876"/>
        <end position="895"/>
    </location>
</feature>
<dbReference type="GO" id="GO:0005886">
    <property type="term" value="C:plasma membrane"/>
    <property type="evidence" value="ECO:0007669"/>
    <property type="project" value="UniProtKB-SubCell"/>
</dbReference>
<feature type="transmembrane region" description="Helical" evidence="8">
    <location>
        <begin position="614"/>
        <end position="634"/>
    </location>
</feature>
<evidence type="ECO:0000256" key="3">
    <source>
        <dbReference type="ARBA" id="ARBA00022475"/>
    </source>
</evidence>
<feature type="compositionally biased region" description="Polar residues" evidence="7">
    <location>
        <begin position="396"/>
        <end position="413"/>
    </location>
</feature>
<feature type="transmembrane region" description="Helical" evidence="8">
    <location>
        <begin position="902"/>
        <end position="920"/>
    </location>
</feature>
<gene>
    <name evidence="9" type="ORF">GQX73_g4451</name>
</gene>
<feature type="compositionally biased region" description="Polar residues" evidence="7">
    <location>
        <begin position="310"/>
        <end position="324"/>
    </location>
</feature>
<feature type="transmembrane region" description="Helical" evidence="8">
    <location>
        <begin position="834"/>
        <end position="856"/>
    </location>
</feature>
<dbReference type="EMBL" id="WUBL01000041">
    <property type="protein sequence ID" value="KAF2969108.1"/>
    <property type="molecule type" value="Genomic_DNA"/>
</dbReference>
<keyword evidence="2" id="KW-0813">Transport</keyword>
<feature type="compositionally biased region" description="Basic and acidic residues" evidence="7">
    <location>
        <begin position="414"/>
        <end position="427"/>
    </location>
</feature>
<keyword evidence="3" id="KW-1003">Cell membrane</keyword>
<evidence type="ECO:0000256" key="8">
    <source>
        <dbReference type="SAM" id="Phobius"/>
    </source>
</evidence>
<feature type="transmembrane region" description="Helical" evidence="8">
    <location>
        <begin position="680"/>
        <end position="699"/>
    </location>
</feature>
<evidence type="ECO:0000256" key="2">
    <source>
        <dbReference type="ARBA" id="ARBA00022448"/>
    </source>
</evidence>
<dbReference type="Proteomes" id="UP000481858">
    <property type="component" value="Unassembled WGS sequence"/>
</dbReference>
<dbReference type="AlphaFoldDB" id="A0A7C8MS45"/>
<organism evidence="9 10">
    <name type="scientific">Xylaria multiplex</name>
    <dbReference type="NCBI Taxonomy" id="323545"/>
    <lineage>
        <taxon>Eukaryota</taxon>
        <taxon>Fungi</taxon>
        <taxon>Dikarya</taxon>
        <taxon>Ascomycota</taxon>
        <taxon>Pezizomycotina</taxon>
        <taxon>Sordariomycetes</taxon>
        <taxon>Xylariomycetidae</taxon>
        <taxon>Xylariales</taxon>
        <taxon>Xylariaceae</taxon>
        <taxon>Xylaria</taxon>
    </lineage>
</organism>
<evidence type="ECO:0000256" key="4">
    <source>
        <dbReference type="ARBA" id="ARBA00022692"/>
    </source>
</evidence>
<keyword evidence="10" id="KW-1185">Reference proteome</keyword>
<evidence type="ECO:0000256" key="7">
    <source>
        <dbReference type="SAM" id="MobiDB-lite"/>
    </source>
</evidence>
<feature type="transmembrane region" description="Helical" evidence="8">
    <location>
        <begin position="932"/>
        <end position="962"/>
    </location>
</feature>
<feature type="transmembrane region" description="Helical" evidence="8">
    <location>
        <begin position="6"/>
        <end position="27"/>
    </location>
</feature>
<dbReference type="OrthoDB" id="2119662at2759"/>
<evidence type="ECO:0000313" key="10">
    <source>
        <dbReference type="Proteomes" id="UP000481858"/>
    </source>
</evidence>
<proteinExistence type="predicted"/>
<reference evidence="9 10" key="1">
    <citation type="submission" date="2019-12" db="EMBL/GenBank/DDBJ databases">
        <title>Draft genome sequence of the ascomycete Xylaria multiplex DSM 110363.</title>
        <authorList>
            <person name="Buettner E."/>
            <person name="Kellner H."/>
        </authorList>
    </citation>
    <scope>NUCLEOTIDE SEQUENCE [LARGE SCALE GENOMIC DNA]</scope>
    <source>
        <strain evidence="9 10">DSM 110363</strain>
    </source>
</reference>
<comment type="subcellular location">
    <subcellularLocation>
        <location evidence="1">Cell membrane</location>
        <topology evidence="1">Multi-pass membrane protein</topology>
    </subcellularLocation>
</comment>
<evidence type="ECO:0000256" key="5">
    <source>
        <dbReference type="ARBA" id="ARBA00022989"/>
    </source>
</evidence>
<dbReference type="InParanoid" id="A0A7C8MS45"/>
<sequence length="973" mass="109756">MPYLASVIIGIVGSSVTLIVTLIGLTGRSVGARRSRQHLLEVQRQKKILRHKLRKAGYEIGSLRGISAQGVYHLRCETRNLIKHAHLQIEKFERFYREFNESGTVRSWNYIAISAGSDKISKYAKRFETYSDWITIARLSISLTLIRQRVLLGGACMSSSYWRDFHRLRDELDRVKRTKEAHPGRLRKLQVNKGVDLGRVERYADGLVLGFSASDTSTTSSVVIIDDRPGVPAQYRPVLGTWEQYHGYSQETQVDPPIGRPSPNPFMYHDQVYNIPYAPPNMYTSVTRSGLDTGRGQDDRRFKHSRSRNRTATPHPESSGSRRSPTLAPDSGHDGDDEWNMAPIPQEWRRPREKHRHSISRDRADAMTSGLGRSEDVERRRHSRRHRQSTSRSNETHNQPRSHQSYHSEQGSDQEIRGRDVHRRNFQDSRQSSSSSLRYRHQSRSSHSPPHANARREQQRRENIANVEVSLLEVSDWVSLLYSDDRQSGSRWRRDKYLGSLTFNIAAFILPALYSTLSKLWVANIDSSMVVTTDVYTYLNTAAEAINEGLPRASWVIIGDKASRSLTKRLQLTHTLILFQGIAGLILSIIFLSAASAVADSFVPSEVRQASLTYVRIVSFTVLASTIETAVATATRALDKPDVPLVISSVKFTVNIILDFLIISRFHVGSFQPTVNMQAVIQLVCGLVAAFAGLGYFLWSNTRPLCREMERNEGNANENMETNTGIKPTLGALVILLRPGLITFAESAIRNALYLWLVTTIVALGTTYATAWGVFNTIRWGLVMVPVNSLEATALQFIGHRWGKWRSEVGVNNRRPKATWKQVFSIIQPALSSLALALAVEVPFAIFLSLFGAHAFAQYLSGSKDVADVTAYMWRTIDWCYIFYAMSTQLATILLATRPKWYLYQSLASNILYVLPWAIVCQVKDLSEANAWGYHSLVFGGSLVFSFIDIVIIDAVWVGTLITGRVRLDMFRG</sequence>
<evidence type="ECO:0000256" key="1">
    <source>
        <dbReference type="ARBA" id="ARBA00004651"/>
    </source>
</evidence>
<feature type="transmembrane region" description="Helical" evidence="8">
    <location>
        <begin position="753"/>
        <end position="775"/>
    </location>
</feature>
<feature type="compositionally biased region" description="Basic residues" evidence="7">
    <location>
        <begin position="380"/>
        <end position="389"/>
    </location>
</feature>
<keyword evidence="6 8" id="KW-0472">Membrane</keyword>
<name>A0A7C8MS45_9PEZI</name>
<keyword evidence="5 8" id="KW-1133">Transmembrane helix</keyword>
<dbReference type="PANTHER" id="PTHR43549:SF2">
    <property type="entry name" value="MULTIDRUG RESISTANCE PROTEIN NORM-RELATED"/>
    <property type="match status" value="1"/>
</dbReference>
<protein>
    <submittedName>
        <fullName evidence="9">Uncharacterized protein</fullName>
    </submittedName>
</protein>
<feature type="transmembrane region" description="Helical" evidence="8">
    <location>
        <begin position="577"/>
        <end position="602"/>
    </location>
</feature>
<dbReference type="InterPro" id="IPR052031">
    <property type="entry name" value="Membrane_Transporter-Flippase"/>
</dbReference>
<feature type="transmembrane region" description="Helical" evidence="8">
    <location>
        <begin position="497"/>
        <end position="514"/>
    </location>
</feature>
<accession>A0A7C8MS45</accession>
<feature type="region of interest" description="Disordered" evidence="7">
    <location>
        <begin position="284"/>
        <end position="459"/>
    </location>
</feature>
<evidence type="ECO:0000256" key="6">
    <source>
        <dbReference type="ARBA" id="ARBA00023136"/>
    </source>
</evidence>
<dbReference type="PANTHER" id="PTHR43549">
    <property type="entry name" value="MULTIDRUG RESISTANCE PROTEIN YPNP-RELATED"/>
    <property type="match status" value="1"/>
</dbReference>